<dbReference type="GO" id="GO:0022627">
    <property type="term" value="C:cytosolic small ribosomal subunit"/>
    <property type="evidence" value="ECO:0007669"/>
    <property type="project" value="TreeGrafter"/>
</dbReference>
<dbReference type="Pfam" id="PF08069">
    <property type="entry name" value="Ribosomal_S13_N"/>
    <property type="match status" value="1"/>
</dbReference>
<dbReference type="GO" id="GO:0006412">
    <property type="term" value="P:translation"/>
    <property type="evidence" value="ECO:0007669"/>
    <property type="project" value="UniProtKB-UniRule"/>
</dbReference>
<feature type="domain" description="Small ribosomal subunit protein uS15 N-terminal" evidence="7">
    <location>
        <begin position="1"/>
        <end position="60"/>
    </location>
</feature>
<evidence type="ECO:0000256" key="1">
    <source>
        <dbReference type="ARBA" id="ARBA00008434"/>
    </source>
</evidence>
<dbReference type="SMART" id="SM01386">
    <property type="entry name" value="Ribosomal_S13_N"/>
    <property type="match status" value="1"/>
</dbReference>
<dbReference type="Pfam" id="PF00312">
    <property type="entry name" value="Ribosomal_S15"/>
    <property type="match status" value="1"/>
</dbReference>
<dbReference type="PANTHER" id="PTHR11885:SF6">
    <property type="entry name" value="SMALL RIBOSOMAL SUBUNIT PROTEIN US15"/>
    <property type="match status" value="1"/>
</dbReference>
<sequence length="151" mass="17153">MGRMHSGGKGRSGSTRPNVSDLPEWSEQDASRVESLIVELNEQGNSNAMIGTILRDQHSVPNVKLLLGKSVGAVLEEAGKTREVPEELMNMMRKAQGIIDHLENNRKDLHNNRQLNLVESKIRRTAQYYQSNGKLDAEWNYKRDQLRLMVE</sequence>
<protein>
    <recommendedName>
        <fullName evidence="4">Small ribosomal subunit protein uS15</fullName>
    </recommendedName>
</protein>
<reference evidence="8" key="1">
    <citation type="journal article" date="2014" name="Genome Biol. Evol.">
        <title>Pangenome evidence for extensive interdomain horizontal transfer affecting lineage core and shell genes in uncultured planktonic thaumarchaeota and euryarchaeota.</title>
        <authorList>
            <person name="Deschamps P."/>
            <person name="Zivanovic Y."/>
            <person name="Moreira D."/>
            <person name="Rodriguez-Valera F."/>
            <person name="Lopez-Garcia P."/>
        </authorList>
    </citation>
    <scope>NUCLEOTIDE SEQUENCE</scope>
</reference>
<evidence type="ECO:0000256" key="2">
    <source>
        <dbReference type="ARBA" id="ARBA00022980"/>
    </source>
</evidence>
<feature type="compositionally biased region" description="Gly residues" evidence="6">
    <location>
        <begin position="1"/>
        <end position="11"/>
    </location>
</feature>
<evidence type="ECO:0000256" key="5">
    <source>
        <dbReference type="RuleBase" id="RU003919"/>
    </source>
</evidence>
<accession>A0A075GFA3</accession>
<evidence type="ECO:0000256" key="6">
    <source>
        <dbReference type="SAM" id="MobiDB-lite"/>
    </source>
</evidence>
<feature type="region of interest" description="Disordered" evidence="6">
    <location>
        <begin position="1"/>
        <end position="27"/>
    </location>
</feature>
<dbReference type="InterPro" id="IPR023029">
    <property type="entry name" value="Ribosomal_uS15_arc_euk"/>
</dbReference>
<dbReference type="Gene3D" id="4.10.860.130">
    <property type="match status" value="1"/>
</dbReference>
<evidence type="ECO:0000313" key="8">
    <source>
        <dbReference type="EMBL" id="AIF02736.1"/>
    </source>
</evidence>
<dbReference type="SMART" id="SM01387">
    <property type="entry name" value="Ribosomal_S15"/>
    <property type="match status" value="1"/>
</dbReference>
<dbReference type="Gene3D" id="1.10.287.10">
    <property type="entry name" value="S15/NS1, RNA-binding"/>
    <property type="match status" value="1"/>
</dbReference>
<evidence type="ECO:0000256" key="4">
    <source>
        <dbReference type="HAMAP-Rule" id="MF_01343"/>
    </source>
</evidence>
<dbReference type="AlphaFoldDB" id="A0A075GFA3"/>
<comment type="subunit">
    <text evidence="4">Part of the 30S ribosomal subunit.</text>
</comment>
<dbReference type="InterPro" id="IPR012606">
    <property type="entry name" value="Ribosomal_uS15_N"/>
</dbReference>
<dbReference type="SUPFAM" id="SSF47060">
    <property type="entry name" value="S15/NS1 RNA-binding domain"/>
    <property type="match status" value="1"/>
</dbReference>
<keyword evidence="3 4" id="KW-0687">Ribonucleoprotein</keyword>
<dbReference type="HAMAP" id="MF_01343_A">
    <property type="entry name" value="Ribosomal_uS15_A"/>
    <property type="match status" value="1"/>
</dbReference>
<dbReference type="GO" id="GO:0003735">
    <property type="term" value="F:structural constituent of ribosome"/>
    <property type="evidence" value="ECO:0007669"/>
    <property type="project" value="InterPro"/>
</dbReference>
<keyword evidence="2 4" id="KW-0689">Ribosomal protein</keyword>
<gene>
    <name evidence="8" type="primary">RP-S15</name>
    <name evidence="4" type="synonym">rps15</name>
    <name evidence="8" type="synonym">rpsO</name>
</gene>
<proteinExistence type="inferred from homology"/>
<dbReference type="PANTHER" id="PTHR11885">
    <property type="entry name" value="RIBOSOMAL PROTEIN S15P/S13E"/>
    <property type="match status" value="1"/>
</dbReference>
<dbReference type="InterPro" id="IPR009068">
    <property type="entry name" value="uS15_NS1_RNA-bd_sf"/>
</dbReference>
<dbReference type="GO" id="GO:0070181">
    <property type="term" value="F:small ribosomal subunit rRNA binding"/>
    <property type="evidence" value="ECO:0007669"/>
    <property type="project" value="TreeGrafter"/>
</dbReference>
<dbReference type="NCBIfam" id="NF006331">
    <property type="entry name" value="PRK08561.1"/>
    <property type="match status" value="1"/>
</dbReference>
<dbReference type="CDD" id="cd00353">
    <property type="entry name" value="Ribosomal_S15p_S13e"/>
    <property type="match status" value="1"/>
</dbReference>
<evidence type="ECO:0000256" key="3">
    <source>
        <dbReference type="ARBA" id="ARBA00023274"/>
    </source>
</evidence>
<comment type="similarity">
    <text evidence="1 4 5">Belongs to the universal ribosomal protein uS15 family.</text>
</comment>
<dbReference type="InterPro" id="IPR000589">
    <property type="entry name" value="Ribosomal_uS15"/>
</dbReference>
<organism evidence="8">
    <name type="scientific">uncultured marine group II/III euryarchaeote KM3_159_H12</name>
    <dbReference type="NCBI Taxonomy" id="1457909"/>
    <lineage>
        <taxon>Archaea</taxon>
        <taxon>Methanobacteriati</taxon>
        <taxon>Methanobacteriota</taxon>
        <taxon>environmental samples</taxon>
    </lineage>
</organism>
<name>A0A075GFA3_9EURY</name>
<evidence type="ECO:0000259" key="7">
    <source>
        <dbReference type="SMART" id="SM01386"/>
    </source>
</evidence>
<dbReference type="EMBL" id="KF900659">
    <property type="protein sequence ID" value="AIF02736.1"/>
    <property type="molecule type" value="Genomic_DNA"/>
</dbReference>